<dbReference type="AlphaFoldDB" id="A0A0K8R2L0"/>
<evidence type="ECO:0000313" key="2">
    <source>
        <dbReference type="EMBL" id="JAA65257.1"/>
    </source>
</evidence>
<reference evidence="2" key="1">
    <citation type="submission" date="2012-12" db="EMBL/GenBank/DDBJ databases">
        <title>Identification and characterization of a phenylalanine ammonia-lyase gene family in Isatis indigotica Fort.</title>
        <authorList>
            <person name="Liu Q."/>
            <person name="Chen J."/>
            <person name="Zhou X."/>
            <person name="Di P."/>
            <person name="Xiao Y."/>
            <person name="Xuan H."/>
            <person name="Zhang L."/>
            <person name="Chen W."/>
        </authorList>
    </citation>
    <scope>NUCLEOTIDE SEQUENCE</scope>
    <source>
        <tissue evidence="2">Salivary gland</tissue>
    </source>
</reference>
<proteinExistence type="evidence at transcript level"/>
<organism evidence="2">
    <name type="scientific">Ixodes ricinus</name>
    <name type="common">Common tick</name>
    <name type="synonym">Acarus ricinus</name>
    <dbReference type="NCBI Taxonomy" id="34613"/>
    <lineage>
        <taxon>Eukaryota</taxon>
        <taxon>Metazoa</taxon>
        <taxon>Ecdysozoa</taxon>
        <taxon>Arthropoda</taxon>
        <taxon>Chelicerata</taxon>
        <taxon>Arachnida</taxon>
        <taxon>Acari</taxon>
        <taxon>Parasitiformes</taxon>
        <taxon>Ixodida</taxon>
        <taxon>Ixodoidea</taxon>
        <taxon>Ixodidae</taxon>
        <taxon>Ixodinae</taxon>
        <taxon>Ixodes</taxon>
    </lineage>
</organism>
<feature type="region of interest" description="Disordered" evidence="1">
    <location>
        <begin position="1"/>
        <end position="151"/>
    </location>
</feature>
<name>A0A0K8R2L0_IXORI</name>
<feature type="non-terminal residue" evidence="2">
    <location>
        <position position="219"/>
    </location>
</feature>
<accession>A0A0K8R2L0</accession>
<dbReference type="EMBL" id="GADI01008551">
    <property type="protein sequence ID" value="JAA65257.1"/>
    <property type="molecule type" value="mRNA"/>
</dbReference>
<dbReference type="GO" id="GO:0000502">
    <property type="term" value="C:proteasome complex"/>
    <property type="evidence" value="ECO:0007669"/>
    <property type="project" value="UniProtKB-KW"/>
</dbReference>
<protein>
    <submittedName>
        <fullName evidence="2">Putative 26s proteasome regulatory complex subunit rpn3/psmd3</fullName>
    </submittedName>
</protein>
<feature type="compositionally biased region" description="Basic and acidic residues" evidence="1">
    <location>
        <begin position="56"/>
        <end position="71"/>
    </location>
</feature>
<sequence length="219" mass="22229">GGGGACQGRPGHADHRGHQGARAAHREGGEQQRAPVHPAHPAGPDAHPQAAQRQGDAQDRLRLLHPLKPEQGRTPGLPGRAHGDGGQGGSHPQCQDVPPAPAARAGRLHPPAGPRAPHRLGAPGPGGKVLRPADGQDPGPEPEDAGPAGLQVLLLPQPLLRAHGTDERHTQLPTRASAHGHPAVGLRGPGGAGELPAAQLPALQPVRAGLQAGLQECVR</sequence>
<feature type="non-terminal residue" evidence="2">
    <location>
        <position position="1"/>
    </location>
</feature>
<evidence type="ECO:0000256" key="1">
    <source>
        <dbReference type="SAM" id="MobiDB-lite"/>
    </source>
</evidence>
<feature type="compositionally biased region" description="Low complexity" evidence="1">
    <location>
        <begin position="34"/>
        <end position="55"/>
    </location>
</feature>
<keyword evidence="2" id="KW-0647">Proteasome</keyword>